<dbReference type="Proteomes" id="UP000470446">
    <property type="component" value="Unassembled WGS sequence"/>
</dbReference>
<organism evidence="2 3">
    <name type="scientific">Streptomyces coelicoflavus</name>
    <dbReference type="NCBI Taxonomy" id="285562"/>
    <lineage>
        <taxon>Bacteria</taxon>
        <taxon>Bacillati</taxon>
        <taxon>Actinomycetota</taxon>
        <taxon>Actinomycetes</taxon>
        <taxon>Kitasatosporales</taxon>
        <taxon>Streptomycetaceae</taxon>
        <taxon>Streptomyces</taxon>
    </lineage>
</organism>
<sequence length="89" mass="9652">MTQIHDVPDDWNPNHRCCLECGNCDPEVTLRAITHSATYQQALTCSRHIADVSAILDEAARHTAAEQAPKPAASPTAPSTPAPRHRSRA</sequence>
<dbReference type="EMBL" id="JAAGMA010000341">
    <property type="protein sequence ID" value="NEB09764.1"/>
    <property type="molecule type" value="Genomic_DNA"/>
</dbReference>
<feature type="compositionally biased region" description="Low complexity" evidence="1">
    <location>
        <begin position="68"/>
        <end position="79"/>
    </location>
</feature>
<evidence type="ECO:0000313" key="3">
    <source>
        <dbReference type="Proteomes" id="UP000470446"/>
    </source>
</evidence>
<accession>A0A7K3PIE1</accession>
<evidence type="ECO:0000256" key="1">
    <source>
        <dbReference type="SAM" id="MobiDB-lite"/>
    </source>
</evidence>
<evidence type="ECO:0000313" key="2">
    <source>
        <dbReference type="EMBL" id="NEB09764.1"/>
    </source>
</evidence>
<dbReference type="AlphaFoldDB" id="A0A7K3PIE1"/>
<comment type="caution">
    <text evidence="2">The sequence shown here is derived from an EMBL/GenBank/DDBJ whole genome shotgun (WGS) entry which is preliminary data.</text>
</comment>
<gene>
    <name evidence="2" type="ORF">G3I32_12965</name>
</gene>
<reference evidence="2 3" key="1">
    <citation type="submission" date="2020-01" db="EMBL/GenBank/DDBJ databases">
        <title>Insect and environment-associated Actinomycetes.</title>
        <authorList>
            <person name="Currrie C."/>
            <person name="Chevrette M."/>
            <person name="Carlson C."/>
            <person name="Stubbendieck R."/>
            <person name="Wendt-Pienkowski E."/>
        </authorList>
    </citation>
    <scope>NUCLEOTIDE SEQUENCE [LARGE SCALE GENOMIC DNA]</scope>
    <source>
        <strain evidence="2 3">SID14163</strain>
    </source>
</reference>
<proteinExistence type="predicted"/>
<name>A0A7K3PIE1_9ACTN</name>
<dbReference type="RefSeq" id="WP_164245333.1">
    <property type="nucleotide sequence ID" value="NZ_JAAGMA010000341.1"/>
</dbReference>
<feature type="region of interest" description="Disordered" evidence="1">
    <location>
        <begin position="60"/>
        <end position="89"/>
    </location>
</feature>
<protein>
    <submittedName>
        <fullName evidence="2">Uncharacterized protein</fullName>
    </submittedName>
</protein>